<keyword evidence="2" id="KW-1185">Reference proteome</keyword>
<accession>A0AAD7SLY0</accession>
<dbReference type="EMBL" id="JAINUG010000056">
    <property type="protein sequence ID" value="KAJ8403881.1"/>
    <property type="molecule type" value="Genomic_DNA"/>
</dbReference>
<comment type="caution">
    <text evidence="1">The sequence shown here is derived from an EMBL/GenBank/DDBJ whole genome shotgun (WGS) entry which is preliminary data.</text>
</comment>
<dbReference type="AlphaFoldDB" id="A0AAD7SLY0"/>
<proteinExistence type="predicted"/>
<organism evidence="1 2">
    <name type="scientific">Aldrovandia affinis</name>
    <dbReference type="NCBI Taxonomy" id="143900"/>
    <lineage>
        <taxon>Eukaryota</taxon>
        <taxon>Metazoa</taxon>
        <taxon>Chordata</taxon>
        <taxon>Craniata</taxon>
        <taxon>Vertebrata</taxon>
        <taxon>Euteleostomi</taxon>
        <taxon>Actinopterygii</taxon>
        <taxon>Neopterygii</taxon>
        <taxon>Teleostei</taxon>
        <taxon>Notacanthiformes</taxon>
        <taxon>Halosauridae</taxon>
        <taxon>Aldrovandia</taxon>
    </lineage>
</organism>
<gene>
    <name evidence="1" type="ORF">AAFF_G00347490</name>
</gene>
<name>A0AAD7SLY0_9TELE</name>
<evidence type="ECO:0000313" key="1">
    <source>
        <dbReference type="EMBL" id="KAJ8403881.1"/>
    </source>
</evidence>
<reference evidence="1" key="1">
    <citation type="journal article" date="2023" name="Science">
        <title>Genome structures resolve the early diversification of teleost fishes.</title>
        <authorList>
            <person name="Parey E."/>
            <person name="Louis A."/>
            <person name="Montfort J."/>
            <person name="Bouchez O."/>
            <person name="Roques C."/>
            <person name="Iampietro C."/>
            <person name="Lluch J."/>
            <person name="Castinel A."/>
            <person name="Donnadieu C."/>
            <person name="Desvignes T."/>
            <person name="Floi Bucao C."/>
            <person name="Jouanno E."/>
            <person name="Wen M."/>
            <person name="Mejri S."/>
            <person name="Dirks R."/>
            <person name="Jansen H."/>
            <person name="Henkel C."/>
            <person name="Chen W.J."/>
            <person name="Zahm M."/>
            <person name="Cabau C."/>
            <person name="Klopp C."/>
            <person name="Thompson A.W."/>
            <person name="Robinson-Rechavi M."/>
            <person name="Braasch I."/>
            <person name="Lecointre G."/>
            <person name="Bobe J."/>
            <person name="Postlethwait J.H."/>
            <person name="Berthelot C."/>
            <person name="Roest Crollius H."/>
            <person name="Guiguen Y."/>
        </authorList>
    </citation>
    <scope>NUCLEOTIDE SEQUENCE</scope>
    <source>
        <strain evidence="1">NC1722</strain>
    </source>
</reference>
<protein>
    <submittedName>
        <fullName evidence="1">Uncharacterized protein</fullName>
    </submittedName>
</protein>
<evidence type="ECO:0000313" key="2">
    <source>
        <dbReference type="Proteomes" id="UP001221898"/>
    </source>
</evidence>
<dbReference type="Proteomes" id="UP001221898">
    <property type="component" value="Unassembled WGS sequence"/>
</dbReference>
<sequence>MDVLKYLYPPEAVREKRPRRQPAEFSSGHPPPLPLNPLSCWLFWPVIGWPLPFSPDPTPRGNWGVGKERWVGRQVSKVRTARFCRDDRDSAETVAAAAMEGLTARSVCLSVRGRQPDKLV</sequence>